<dbReference type="CDD" id="cd06171">
    <property type="entry name" value="Sigma70_r4"/>
    <property type="match status" value="1"/>
</dbReference>
<dbReference type="Gene3D" id="1.10.10.10">
    <property type="entry name" value="Winged helix-like DNA-binding domain superfamily/Winged helix DNA-binding domain"/>
    <property type="match status" value="1"/>
</dbReference>
<dbReference type="Proteomes" id="UP000323454">
    <property type="component" value="Unassembled WGS sequence"/>
</dbReference>
<dbReference type="InterPro" id="IPR013249">
    <property type="entry name" value="RNA_pol_sigma70_r4_t2"/>
</dbReference>
<dbReference type="SUPFAM" id="SSF88659">
    <property type="entry name" value="Sigma3 and sigma4 domains of RNA polymerase sigma factors"/>
    <property type="match status" value="1"/>
</dbReference>
<evidence type="ECO:0000256" key="3">
    <source>
        <dbReference type="ARBA" id="ARBA00023082"/>
    </source>
</evidence>
<comment type="similarity">
    <text evidence="1">Belongs to the sigma-70 factor family. ECF subfamily.</text>
</comment>
<dbReference type="Gene3D" id="1.10.1740.10">
    <property type="match status" value="1"/>
</dbReference>
<dbReference type="Pfam" id="PF04542">
    <property type="entry name" value="Sigma70_r2"/>
    <property type="match status" value="1"/>
</dbReference>
<sequence>MTFEDFVAERLDPLLRYATVLCYDPHLAKDIVQEVLLRAQQQWPRISTEVNSPAAYVKRMVTNEFLSWGRRKWTREVSAPLQTLDELGSPTADSTHRYDEREAMMAKLATLPRRQRAALVLRYYEGCDDAEIATALDCSQGTVRSLVSRGLASLRIRSHSPSASRTLSTVKETS</sequence>
<dbReference type="AlphaFoldDB" id="A0A5B2WNS7"/>
<feature type="domain" description="RNA polymerase sigma-70 region 2" evidence="6">
    <location>
        <begin position="8"/>
        <end position="73"/>
    </location>
</feature>
<dbReference type="SUPFAM" id="SSF88946">
    <property type="entry name" value="Sigma2 domain of RNA polymerase sigma factors"/>
    <property type="match status" value="1"/>
</dbReference>
<evidence type="ECO:0000313" key="8">
    <source>
        <dbReference type="EMBL" id="KAA2252460.1"/>
    </source>
</evidence>
<keyword evidence="9" id="KW-1185">Reference proteome</keyword>
<gene>
    <name evidence="8" type="ORF">F0L68_36080</name>
</gene>
<dbReference type="InterPro" id="IPR013324">
    <property type="entry name" value="RNA_pol_sigma_r3/r4-like"/>
</dbReference>
<evidence type="ECO:0000259" key="7">
    <source>
        <dbReference type="Pfam" id="PF08281"/>
    </source>
</evidence>
<accession>A0A5B2WNS7</accession>
<keyword evidence="2" id="KW-0805">Transcription regulation</keyword>
<dbReference type="GO" id="GO:0003677">
    <property type="term" value="F:DNA binding"/>
    <property type="evidence" value="ECO:0007669"/>
    <property type="project" value="UniProtKB-KW"/>
</dbReference>
<dbReference type="GO" id="GO:0006352">
    <property type="term" value="P:DNA-templated transcription initiation"/>
    <property type="evidence" value="ECO:0007669"/>
    <property type="project" value="InterPro"/>
</dbReference>
<dbReference type="PANTHER" id="PTHR43133">
    <property type="entry name" value="RNA POLYMERASE ECF-TYPE SIGMA FACTO"/>
    <property type="match status" value="1"/>
</dbReference>
<evidence type="ECO:0000256" key="4">
    <source>
        <dbReference type="ARBA" id="ARBA00023125"/>
    </source>
</evidence>
<evidence type="ECO:0000259" key="6">
    <source>
        <dbReference type="Pfam" id="PF04542"/>
    </source>
</evidence>
<dbReference type="InterPro" id="IPR036388">
    <property type="entry name" value="WH-like_DNA-bd_sf"/>
</dbReference>
<dbReference type="OrthoDB" id="3692620at2"/>
<comment type="caution">
    <text evidence="8">The sequence shown here is derived from an EMBL/GenBank/DDBJ whole genome shotgun (WGS) entry which is preliminary data.</text>
</comment>
<dbReference type="Pfam" id="PF08281">
    <property type="entry name" value="Sigma70_r4_2"/>
    <property type="match status" value="1"/>
</dbReference>
<protein>
    <submittedName>
        <fullName evidence="8">SigE family RNA polymerase sigma factor</fullName>
    </submittedName>
</protein>
<dbReference type="PANTHER" id="PTHR43133:SF50">
    <property type="entry name" value="ECF RNA POLYMERASE SIGMA FACTOR SIGM"/>
    <property type="match status" value="1"/>
</dbReference>
<feature type="domain" description="RNA polymerase sigma factor 70 region 4 type 2" evidence="7">
    <location>
        <begin position="102"/>
        <end position="154"/>
    </location>
</feature>
<keyword evidence="5" id="KW-0804">Transcription</keyword>
<dbReference type="EMBL" id="VUOB01000075">
    <property type="protein sequence ID" value="KAA2252460.1"/>
    <property type="molecule type" value="Genomic_DNA"/>
</dbReference>
<organism evidence="8 9">
    <name type="scientific">Solihabitans fulvus</name>
    <dbReference type="NCBI Taxonomy" id="1892852"/>
    <lineage>
        <taxon>Bacteria</taxon>
        <taxon>Bacillati</taxon>
        <taxon>Actinomycetota</taxon>
        <taxon>Actinomycetes</taxon>
        <taxon>Pseudonocardiales</taxon>
        <taxon>Pseudonocardiaceae</taxon>
        <taxon>Solihabitans</taxon>
    </lineage>
</organism>
<dbReference type="InterPro" id="IPR013325">
    <property type="entry name" value="RNA_pol_sigma_r2"/>
</dbReference>
<evidence type="ECO:0000256" key="1">
    <source>
        <dbReference type="ARBA" id="ARBA00010641"/>
    </source>
</evidence>
<dbReference type="GO" id="GO:0016987">
    <property type="term" value="F:sigma factor activity"/>
    <property type="evidence" value="ECO:0007669"/>
    <property type="project" value="UniProtKB-KW"/>
</dbReference>
<evidence type="ECO:0000256" key="2">
    <source>
        <dbReference type="ARBA" id="ARBA00023015"/>
    </source>
</evidence>
<dbReference type="RefSeq" id="WP_149854384.1">
    <property type="nucleotide sequence ID" value="NZ_VUOB01000075.1"/>
</dbReference>
<keyword evidence="3" id="KW-0731">Sigma factor</keyword>
<proteinExistence type="inferred from homology"/>
<evidence type="ECO:0000313" key="9">
    <source>
        <dbReference type="Proteomes" id="UP000323454"/>
    </source>
</evidence>
<dbReference type="InterPro" id="IPR039425">
    <property type="entry name" value="RNA_pol_sigma-70-like"/>
</dbReference>
<name>A0A5B2WNS7_9PSEU</name>
<reference evidence="8 9" key="2">
    <citation type="submission" date="2019-09" db="EMBL/GenBank/DDBJ databases">
        <authorList>
            <person name="Jin C."/>
        </authorList>
    </citation>
    <scope>NUCLEOTIDE SEQUENCE [LARGE SCALE GENOMIC DNA]</scope>
    <source>
        <strain evidence="8 9">AN110305</strain>
    </source>
</reference>
<reference evidence="8 9" key="1">
    <citation type="submission" date="2019-09" db="EMBL/GenBank/DDBJ databases">
        <title>Goodfellowia gen. nov., a new genus of the Pseudonocardineae related to Actinoalloteichus, containing Goodfellowia coeruleoviolacea gen. nov., comb. nov. gen. nov., comb. nov.</title>
        <authorList>
            <person name="Labeda D."/>
        </authorList>
    </citation>
    <scope>NUCLEOTIDE SEQUENCE [LARGE SCALE GENOMIC DNA]</scope>
    <source>
        <strain evidence="8 9">AN110305</strain>
    </source>
</reference>
<keyword evidence="4" id="KW-0238">DNA-binding</keyword>
<evidence type="ECO:0000256" key="5">
    <source>
        <dbReference type="ARBA" id="ARBA00023163"/>
    </source>
</evidence>
<dbReference type="InterPro" id="IPR007627">
    <property type="entry name" value="RNA_pol_sigma70_r2"/>
</dbReference>
<dbReference type="InterPro" id="IPR014284">
    <property type="entry name" value="RNA_pol_sigma-70_dom"/>
</dbReference>
<dbReference type="NCBIfam" id="TIGR02937">
    <property type="entry name" value="sigma70-ECF"/>
    <property type="match status" value="1"/>
</dbReference>